<gene>
    <name evidence="1" type="primary">176</name>
    <name evidence="1" type="ORF">SEA_SIXAMA_176</name>
</gene>
<keyword evidence="1" id="KW-0540">Nuclease</keyword>
<evidence type="ECO:0000313" key="1">
    <source>
        <dbReference type="EMBL" id="QGF20326.1"/>
    </source>
</evidence>
<dbReference type="KEGG" id="vg:77924343"/>
<dbReference type="EMBL" id="MN484601">
    <property type="protein sequence ID" value="QGF20326.1"/>
    <property type="molecule type" value="Genomic_DNA"/>
</dbReference>
<proteinExistence type="predicted"/>
<sequence>MLTVETVTCDRYPIPGCEGGSYKRDNIRPMCGPCNSSSGGILGATRKAMKNGKPSKLGDDLVQGG</sequence>
<reference evidence="1 2" key="1">
    <citation type="submission" date="2019-09" db="EMBL/GenBank/DDBJ databases">
        <authorList>
            <person name="Christie C.A."/>
            <person name="Diallo A.S."/>
            <person name="Dixon Z."/>
            <person name="McIntosh P.M."/>
            <person name="Murthy K.H."/>
            <person name="Rosen M.G."/>
            <person name="Simpson L.M."/>
            <person name="Koustas K."/>
            <person name="Fogarty M.P."/>
            <person name="Molloy S.D."/>
            <person name="Garlena R.A."/>
            <person name="Russell D.A."/>
            <person name="Pope W.H."/>
            <person name="Jacobs-Sera D."/>
            <person name="Hatfull G.F."/>
        </authorList>
    </citation>
    <scope>NUCLEOTIDE SEQUENCE [LARGE SCALE GENOMIC DNA]</scope>
</reference>
<keyword evidence="1" id="KW-0255">Endonuclease</keyword>
<dbReference type="GO" id="GO:0004519">
    <property type="term" value="F:endonuclease activity"/>
    <property type="evidence" value="ECO:0007669"/>
    <property type="project" value="UniProtKB-KW"/>
</dbReference>
<evidence type="ECO:0000313" key="2">
    <source>
        <dbReference type="Proteomes" id="UP000400849"/>
    </source>
</evidence>
<protein>
    <submittedName>
        <fullName evidence="1">HNH endonuclease</fullName>
    </submittedName>
</protein>
<dbReference type="RefSeq" id="YP_010648856.1">
    <property type="nucleotide sequence ID" value="NC_070762.1"/>
</dbReference>
<name>A0A5Q2F860_9CAUD</name>
<keyword evidence="1" id="KW-0378">Hydrolase</keyword>
<organism evidence="1 2">
    <name type="scientific">Gordonia phage Sixama</name>
    <dbReference type="NCBI Taxonomy" id="2653271"/>
    <lineage>
        <taxon>Viruses</taxon>
        <taxon>Duplodnaviria</taxon>
        <taxon>Heunggongvirae</taxon>
        <taxon>Uroviricota</taxon>
        <taxon>Caudoviricetes</taxon>
        <taxon>Sixamavirus</taxon>
        <taxon>Sixamavirus sixama</taxon>
    </lineage>
</organism>
<accession>A0A5Q2F860</accession>
<dbReference type="Proteomes" id="UP000400849">
    <property type="component" value="Segment"/>
</dbReference>
<keyword evidence="2" id="KW-1185">Reference proteome</keyword>
<dbReference type="GeneID" id="77924343"/>